<feature type="chain" id="PRO_5046286864" evidence="1">
    <location>
        <begin position="20"/>
        <end position="160"/>
    </location>
</feature>
<name>A0ABX7T352_9SPHN</name>
<reference evidence="2 3" key="1">
    <citation type="submission" date="2021-03" db="EMBL/GenBank/DDBJ databases">
        <title>Complete genome of Parasphingorhabdus_sp.JHSY0214.</title>
        <authorList>
            <person name="Yoo J.H."/>
            <person name="Bae J.W."/>
        </authorList>
    </citation>
    <scope>NUCLEOTIDE SEQUENCE [LARGE SCALE GENOMIC DNA]</scope>
    <source>
        <strain evidence="2 3">JHSY0214</strain>
    </source>
</reference>
<evidence type="ECO:0000256" key="1">
    <source>
        <dbReference type="SAM" id="SignalP"/>
    </source>
</evidence>
<dbReference type="RefSeq" id="WP_207987422.1">
    <property type="nucleotide sequence ID" value="NZ_CP071794.1"/>
</dbReference>
<dbReference type="EMBL" id="CP071794">
    <property type="protein sequence ID" value="QTD55586.1"/>
    <property type="molecule type" value="Genomic_DNA"/>
</dbReference>
<feature type="signal peptide" evidence="1">
    <location>
        <begin position="1"/>
        <end position="19"/>
    </location>
</feature>
<protein>
    <submittedName>
        <fullName evidence="2">Uncharacterized protein</fullName>
    </submittedName>
</protein>
<accession>A0ABX7T352</accession>
<evidence type="ECO:0000313" key="2">
    <source>
        <dbReference type="EMBL" id="QTD55586.1"/>
    </source>
</evidence>
<keyword evidence="3" id="KW-1185">Reference proteome</keyword>
<proteinExistence type="predicted"/>
<organism evidence="2 3">
    <name type="scientific">Parasphingorhabdus cellanae</name>
    <dbReference type="NCBI Taxonomy" id="2806553"/>
    <lineage>
        <taxon>Bacteria</taxon>
        <taxon>Pseudomonadati</taxon>
        <taxon>Pseudomonadota</taxon>
        <taxon>Alphaproteobacteria</taxon>
        <taxon>Sphingomonadales</taxon>
        <taxon>Sphingomonadaceae</taxon>
        <taxon>Parasphingorhabdus</taxon>
    </lineage>
</organism>
<gene>
    <name evidence="2" type="ORF">J4G78_15500</name>
</gene>
<keyword evidence="1" id="KW-0732">Signal</keyword>
<dbReference type="Proteomes" id="UP000663923">
    <property type="component" value="Chromosome"/>
</dbReference>
<evidence type="ECO:0000313" key="3">
    <source>
        <dbReference type="Proteomes" id="UP000663923"/>
    </source>
</evidence>
<sequence length="160" mass="17318">MKYALITLVAASVFPGLSAVGQAEQMQYVTEPFVMPQSRAQHIVSKLGDMTLKSGDRPSVAQLARDCLSATSYIMKDGAGVGGINQSAMPGMSFWGSINGAVYVRADRNGRPVEFGEGDTVYQRKFLNDEDDAAIEAGQVPGFVRDHYTECESIRKRFGG</sequence>